<evidence type="ECO:0000313" key="3">
    <source>
        <dbReference type="Proteomes" id="UP000037460"/>
    </source>
</evidence>
<sequence length="208" mass="22596">MCVVDPGRAVDEPPALSIMQGDTRDDGALSSRPSFDRGGSTAVLEDSDFSVSTILKQLESIQQGTPKKIVILGTRHCSFLHQQIIELLSYALVLSENHIFTSGATGTHAAAIRGALRAQNGELLTVILPQTIARQPREIRELLGQVQNVIELGHDLLPLDAASRICNSELLSKGDQLIVFAFHDSKTLRETIEEAKAMSLLVTVLFLD</sequence>
<reference evidence="3" key="1">
    <citation type="journal article" date="2015" name="PLoS Genet.">
        <title>Genome Sequence and Transcriptome Analyses of Chrysochromulina tobin: Metabolic Tools for Enhanced Algal Fitness in the Prominent Order Prymnesiales (Haptophyceae).</title>
        <authorList>
            <person name="Hovde B.T."/>
            <person name="Deodato C.R."/>
            <person name="Hunsperger H.M."/>
            <person name="Ryken S.A."/>
            <person name="Yost W."/>
            <person name="Jha R.K."/>
            <person name="Patterson J."/>
            <person name="Monnat R.J. Jr."/>
            <person name="Barlow S.B."/>
            <person name="Starkenburg S.R."/>
            <person name="Cattolico R.A."/>
        </authorList>
    </citation>
    <scope>NUCLEOTIDE SEQUENCE</scope>
    <source>
        <strain evidence="3">CCMP291</strain>
    </source>
</reference>
<keyword evidence="3" id="KW-1185">Reference proteome</keyword>
<dbReference type="Proteomes" id="UP000037460">
    <property type="component" value="Unassembled WGS sequence"/>
</dbReference>
<feature type="region of interest" description="Disordered" evidence="1">
    <location>
        <begin position="1"/>
        <end position="40"/>
    </location>
</feature>
<proteinExistence type="predicted"/>
<organism evidence="2 3">
    <name type="scientific">Chrysochromulina tobinii</name>
    <dbReference type="NCBI Taxonomy" id="1460289"/>
    <lineage>
        <taxon>Eukaryota</taxon>
        <taxon>Haptista</taxon>
        <taxon>Haptophyta</taxon>
        <taxon>Prymnesiophyceae</taxon>
        <taxon>Prymnesiales</taxon>
        <taxon>Chrysochromulinaceae</taxon>
        <taxon>Chrysochromulina</taxon>
    </lineage>
</organism>
<accession>A0A0M0LRI2</accession>
<comment type="caution">
    <text evidence="2">The sequence shown here is derived from an EMBL/GenBank/DDBJ whole genome shotgun (WGS) entry which is preliminary data.</text>
</comment>
<gene>
    <name evidence="2" type="ORF">Ctob_008433</name>
</gene>
<dbReference type="Gene3D" id="3.40.50.450">
    <property type="match status" value="1"/>
</dbReference>
<name>A0A0M0LRI2_9EUKA</name>
<evidence type="ECO:0000313" key="2">
    <source>
        <dbReference type="EMBL" id="KOO53487.1"/>
    </source>
</evidence>
<protein>
    <submittedName>
        <fullName evidence="2">Cysteine sulfinate desulfinase cysteine desulfurase</fullName>
    </submittedName>
</protein>
<dbReference type="EMBL" id="JWZX01000208">
    <property type="protein sequence ID" value="KOO53487.1"/>
    <property type="molecule type" value="Genomic_DNA"/>
</dbReference>
<evidence type="ECO:0000256" key="1">
    <source>
        <dbReference type="SAM" id="MobiDB-lite"/>
    </source>
</evidence>
<dbReference type="OrthoDB" id="4644at2759"/>
<dbReference type="SUPFAM" id="SSF102405">
    <property type="entry name" value="MCP/YpsA-like"/>
    <property type="match status" value="1"/>
</dbReference>
<dbReference type="AlphaFoldDB" id="A0A0M0LRI2"/>